<dbReference type="SMART" id="SM00679">
    <property type="entry name" value="CTNS"/>
    <property type="match status" value="2"/>
</dbReference>
<dbReference type="FunFam" id="1.20.1280.290:FF:000009">
    <property type="entry name" value="PQ loop repeat family protein"/>
    <property type="match status" value="1"/>
</dbReference>
<keyword evidence="2 8" id="KW-0812">Transmembrane</keyword>
<dbReference type="GO" id="GO:0015174">
    <property type="term" value="F:basic amino acid transmembrane transporter activity"/>
    <property type="evidence" value="ECO:0007669"/>
    <property type="project" value="UniProtKB-ARBA"/>
</dbReference>
<feature type="transmembrane region" description="Helical" evidence="8">
    <location>
        <begin position="177"/>
        <end position="195"/>
    </location>
</feature>
<evidence type="ECO:0000256" key="6">
    <source>
        <dbReference type="ARBA" id="ARBA00050768"/>
    </source>
</evidence>
<feature type="compositionally biased region" description="Polar residues" evidence="7">
    <location>
        <begin position="137"/>
        <end position="152"/>
    </location>
</feature>
<name>A0A443I0F9_BYSSP</name>
<keyword evidence="4 8" id="KW-0472">Membrane</keyword>
<evidence type="ECO:0000256" key="8">
    <source>
        <dbReference type="SAM" id="Phobius"/>
    </source>
</evidence>
<dbReference type="STRING" id="264951.A0A443I0F9"/>
<dbReference type="AlphaFoldDB" id="A0A443I0F9"/>
<dbReference type="GO" id="GO:0034486">
    <property type="term" value="P:vacuolar transmembrane transport"/>
    <property type="evidence" value="ECO:0007669"/>
    <property type="project" value="UniProtKB-ARBA"/>
</dbReference>
<dbReference type="Gene3D" id="1.20.1280.290">
    <property type="match status" value="2"/>
</dbReference>
<evidence type="ECO:0000256" key="1">
    <source>
        <dbReference type="ARBA" id="ARBA00004141"/>
    </source>
</evidence>
<dbReference type="InterPro" id="IPR051415">
    <property type="entry name" value="LAAT-1"/>
</dbReference>
<dbReference type="RefSeq" id="XP_028487197.1">
    <property type="nucleotide sequence ID" value="XM_028632570.1"/>
</dbReference>
<feature type="transmembrane region" description="Helical" evidence="8">
    <location>
        <begin position="215"/>
        <end position="233"/>
    </location>
</feature>
<dbReference type="GO" id="GO:0098852">
    <property type="term" value="C:lytic vacuole membrane"/>
    <property type="evidence" value="ECO:0007669"/>
    <property type="project" value="UniProtKB-ARBA"/>
</dbReference>
<evidence type="ECO:0000313" key="9">
    <source>
        <dbReference type="EMBL" id="RWQ97552.1"/>
    </source>
</evidence>
<evidence type="ECO:0000256" key="2">
    <source>
        <dbReference type="ARBA" id="ARBA00022692"/>
    </source>
</evidence>
<dbReference type="InterPro" id="IPR006603">
    <property type="entry name" value="PQ-loop_rpt"/>
</dbReference>
<dbReference type="EMBL" id="RCNU01000002">
    <property type="protein sequence ID" value="RWQ97552.1"/>
    <property type="molecule type" value="Genomic_DNA"/>
</dbReference>
<feature type="transmembrane region" description="Helical" evidence="8">
    <location>
        <begin position="57"/>
        <end position="77"/>
    </location>
</feature>
<comment type="subcellular location">
    <subcellularLocation>
        <location evidence="1">Membrane</location>
        <topology evidence="1">Multi-pass membrane protein</topology>
    </subcellularLocation>
</comment>
<keyword evidence="10" id="KW-1185">Reference proteome</keyword>
<evidence type="ECO:0000313" key="10">
    <source>
        <dbReference type="Proteomes" id="UP000283841"/>
    </source>
</evidence>
<comment type="caution">
    <text evidence="9">The sequence shown here is derived from an EMBL/GenBank/DDBJ whole genome shotgun (WGS) entry which is preliminary data.</text>
</comment>
<dbReference type="GeneID" id="39601847"/>
<feature type="region of interest" description="Disordered" evidence="7">
    <location>
        <begin position="115"/>
        <end position="153"/>
    </location>
</feature>
<organism evidence="9 10">
    <name type="scientific">Byssochlamys spectabilis</name>
    <name type="common">Paecilomyces variotii</name>
    <dbReference type="NCBI Taxonomy" id="264951"/>
    <lineage>
        <taxon>Eukaryota</taxon>
        <taxon>Fungi</taxon>
        <taxon>Dikarya</taxon>
        <taxon>Ascomycota</taxon>
        <taxon>Pezizomycotina</taxon>
        <taxon>Eurotiomycetes</taxon>
        <taxon>Eurotiomycetidae</taxon>
        <taxon>Eurotiales</taxon>
        <taxon>Thermoascaceae</taxon>
        <taxon>Paecilomyces</taxon>
    </lineage>
</organism>
<feature type="transmembrane region" description="Helical" evidence="8">
    <location>
        <begin position="245"/>
        <end position="268"/>
    </location>
</feature>
<dbReference type="PANTHER" id="PTHR16201">
    <property type="entry name" value="SEVEN TRANSMEMBRANE PROTEIN 1-RELATED"/>
    <property type="match status" value="1"/>
</dbReference>
<dbReference type="VEuPathDB" id="FungiDB:C8Q69DRAFT_504211"/>
<keyword evidence="3 8" id="KW-1133">Transmembrane helix</keyword>
<accession>A0A443I0F9</accession>
<comment type="catalytic activity">
    <reaction evidence="6">
        <text>L-histidine(out) + L-arginine(in) = L-histidine(in) + L-arginine(out)</text>
        <dbReference type="Rhea" id="RHEA:71063"/>
        <dbReference type="ChEBI" id="CHEBI:32682"/>
        <dbReference type="ChEBI" id="CHEBI:57595"/>
    </reaction>
</comment>
<sequence>MDIMLRNRSTGSTEPVPLTPREAASGILGSISLTCWIFLLVPQLIENYRNGSAEAVSLAFLFVWFVGDVTNLIGAAWAGLVPVIVAIAVYFCIADGVLISQCLYYKYRNARHEAHRRRSSTPDPTTPLLGRRMSDNGGLSSSSINDGQQRRVSQPEDALAKIVEETESGRQAWTKNVLSVIAICGIGAAGWVIAWQTGAWTPAPQEHDGEKDMVAGAQVLGYASALCYLSARLPQIYKNYREKSCEGLSLLFFILSLLGNLTYGAGILCHSTARDYVITNIPWLIGSLGTMVEDVTIFGQFRLYAAGQRQFSAVA</sequence>
<dbReference type="Pfam" id="PF04193">
    <property type="entry name" value="PQ-loop"/>
    <property type="match status" value="2"/>
</dbReference>
<comment type="similarity">
    <text evidence="5">Belongs to the laat-1 family.</text>
</comment>
<dbReference type="PANTHER" id="PTHR16201:SF44">
    <property type="entry name" value="SEVEN TRANSMEMBRANE PROTEIN 1"/>
    <property type="match status" value="1"/>
</dbReference>
<evidence type="ECO:0000256" key="4">
    <source>
        <dbReference type="ARBA" id="ARBA00023136"/>
    </source>
</evidence>
<gene>
    <name evidence="9" type="ORF">C8Q69DRAFT_504211</name>
</gene>
<evidence type="ECO:0000256" key="7">
    <source>
        <dbReference type="SAM" id="MobiDB-lite"/>
    </source>
</evidence>
<dbReference type="FunFam" id="1.20.1280.290:FF:000012">
    <property type="entry name" value="Vacuolar membrane PQ loop repeat protein"/>
    <property type="match status" value="1"/>
</dbReference>
<proteinExistence type="inferred from homology"/>
<evidence type="ECO:0000256" key="3">
    <source>
        <dbReference type="ARBA" id="ARBA00022989"/>
    </source>
</evidence>
<dbReference type="Proteomes" id="UP000283841">
    <property type="component" value="Unassembled WGS sequence"/>
</dbReference>
<protein>
    <submittedName>
        <fullName evidence="9">Vacuolar membrane PQ loop repeat protein</fullName>
    </submittedName>
</protein>
<feature type="transmembrane region" description="Helical" evidence="8">
    <location>
        <begin position="83"/>
        <end position="107"/>
    </location>
</feature>
<evidence type="ECO:0000256" key="5">
    <source>
        <dbReference type="ARBA" id="ARBA00038039"/>
    </source>
</evidence>
<reference evidence="9 10" key="1">
    <citation type="journal article" date="2018" name="Front. Microbiol.">
        <title>Genomic and genetic insights into a cosmopolitan fungus, Paecilomyces variotii (Eurotiales).</title>
        <authorList>
            <person name="Urquhart A.S."/>
            <person name="Mondo S.J."/>
            <person name="Makela M.R."/>
            <person name="Hane J.K."/>
            <person name="Wiebenga A."/>
            <person name="He G."/>
            <person name="Mihaltcheva S."/>
            <person name="Pangilinan J."/>
            <person name="Lipzen A."/>
            <person name="Barry K."/>
            <person name="de Vries R.P."/>
            <person name="Grigoriev I.V."/>
            <person name="Idnurm A."/>
        </authorList>
    </citation>
    <scope>NUCLEOTIDE SEQUENCE [LARGE SCALE GENOMIC DNA]</scope>
    <source>
        <strain evidence="9 10">CBS 101075</strain>
    </source>
</reference>